<organism evidence="2">
    <name type="scientific">Tupanvirus soda lake</name>
    <dbReference type="NCBI Taxonomy" id="2126985"/>
    <lineage>
        <taxon>Viruses</taxon>
        <taxon>Varidnaviria</taxon>
        <taxon>Bamfordvirae</taxon>
        <taxon>Nucleocytoviricota</taxon>
        <taxon>Megaviricetes</taxon>
        <taxon>Imitervirales</taxon>
        <taxon>Mimiviridae</taxon>
        <taxon>Megamimivirinae</taxon>
        <taxon>Tupanvirus</taxon>
        <taxon>Tupanvirus salinum</taxon>
    </lineage>
</organism>
<dbReference type="EMBL" id="KY523104">
    <property type="protein sequence ID" value="QKU35722.1"/>
    <property type="molecule type" value="Genomic_DNA"/>
</dbReference>
<evidence type="ECO:0000256" key="1">
    <source>
        <dbReference type="SAM" id="MobiDB-lite"/>
    </source>
</evidence>
<proteinExistence type="predicted"/>
<dbReference type="RefSeq" id="YP_010782401.1">
    <property type="nucleotide sequence ID" value="NC_075039.1"/>
</dbReference>
<accession>A0A6N1P1N9</accession>
<feature type="region of interest" description="Disordered" evidence="1">
    <location>
        <begin position="62"/>
        <end position="81"/>
    </location>
</feature>
<protein>
    <submittedName>
        <fullName evidence="2">Putative orfan</fullName>
    </submittedName>
</protein>
<evidence type="ECO:0000313" key="2">
    <source>
        <dbReference type="EMBL" id="QKU35722.1"/>
    </source>
</evidence>
<name>A0A6N1P1N9_9VIRU</name>
<reference evidence="2" key="2">
    <citation type="journal article" date="2018" name="Nat. Commun.">
        <title>Tailed giant Tupanvirus possesses the most complete translational apparatus of the known virosphere.</title>
        <authorList>
            <person name="Abrahao J."/>
            <person name="Silva L."/>
            <person name="Silva L.S."/>
            <person name="Khalil J.Y.B."/>
            <person name="Rodrigues R."/>
            <person name="Arantes T."/>
            <person name="Assis F."/>
            <person name="Boratto P."/>
            <person name="Andrade M."/>
            <person name="Kroon E.G."/>
            <person name="Ribeiro B."/>
            <person name="Bergier I."/>
            <person name="Seligmann H."/>
            <person name="Ghigo E."/>
            <person name="Colson P."/>
            <person name="Levasseur A."/>
            <person name="Kroemer G."/>
            <person name="Raoult D."/>
            <person name="La Scola B."/>
        </authorList>
    </citation>
    <scope>NUCLEOTIDE SEQUENCE [LARGE SCALE GENOMIC DNA]</scope>
    <source>
        <strain evidence="2">Soda lake</strain>
    </source>
</reference>
<dbReference type="GeneID" id="80519165"/>
<dbReference type="KEGG" id="vg:80519165"/>
<reference evidence="2" key="1">
    <citation type="submission" date="2017-01" db="EMBL/GenBank/DDBJ databases">
        <authorList>
            <person name="Assis F.L."/>
            <person name="Abrahao J.S."/>
            <person name="Silva L."/>
            <person name="Khalil J.B."/>
            <person name="Rodrigues R."/>
            <person name="Silva L.S."/>
            <person name="Arantes T."/>
            <person name="Boratto P."/>
            <person name="Andrade M."/>
            <person name="Kroon E.G."/>
            <person name="Ribeiro B."/>
            <person name="Bergier I."/>
            <person name="Seligmann H."/>
            <person name="Ghigo E."/>
            <person name="Colson P."/>
            <person name="Levasseur A."/>
            <person name="Raoult D."/>
            <person name="Scola B.L."/>
        </authorList>
    </citation>
    <scope>NUCLEOTIDE SEQUENCE</scope>
    <source>
        <strain evidence="2">Soda lake</strain>
    </source>
</reference>
<sequence length="237" mass="27333">MEKNNKTNNKPQTAREFVLLAIENGLNKKNMKHDAPNPKLHAFFDRKINEYAEKSIKESKELADELHKNTASPEKEKTDQPNIFCDQSTSPNQQPMNTMRCVYVDVTSNSDNSADLSIRKNKKVCPVHHLEIIKAFNIKIGRPELDKSPVLLETFFEVQNEVLKSLGLALSIDVKLAFQFESYKQHVCLYGMLGFCVPENCHDCQKLCKKGCEHKELWSVYTYQHQPIDRSENIIFM</sequence>
<feature type="compositionally biased region" description="Basic and acidic residues" evidence="1">
    <location>
        <begin position="62"/>
        <end position="79"/>
    </location>
</feature>